<organism evidence="1 2">
    <name type="scientific">Cynara cardunculus var. scolymus</name>
    <name type="common">Globe artichoke</name>
    <name type="synonym">Cynara scolymus</name>
    <dbReference type="NCBI Taxonomy" id="59895"/>
    <lineage>
        <taxon>Eukaryota</taxon>
        <taxon>Viridiplantae</taxon>
        <taxon>Streptophyta</taxon>
        <taxon>Embryophyta</taxon>
        <taxon>Tracheophyta</taxon>
        <taxon>Spermatophyta</taxon>
        <taxon>Magnoliopsida</taxon>
        <taxon>eudicotyledons</taxon>
        <taxon>Gunneridae</taxon>
        <taxon>Pentapetalae</taxon>
        <taxon>asterids</taxon>
        <taxon>campanulids</taxon>
        <taxon>Asterales</taxon>
        <taxon>Asteraceae</taxon>
        <taxon>Carduoideae</taxon>
        <taxon>Cardueae</taxon>
        <taxon>Carduinae</taxon>
        <taxon>Cynara</taxon>
    </lineage>
</organism>
<protein>
    <submittedName>
        <fullName evidence="1">Uncharacterized protein</fullName>
    </submittedName>
</protein>
<reference evidence="1 2" key="1">
    <citation type="journal article" date="2016" name="Sci. Rep.">
        <title>The genome sequence of the outbreeding globe artichoke constructed de novo incorporating a phase-aware low-pass sequencing strategy of F1 progeny.</title>
        <authorList>
            <person name="Scaglione D."/>
            <person name="Reyes-Chin-Wo S."/>
            <person name="Acquadro A."/>
            <person name="Froenicke L."/>
            <person name="Portis E."/>
            <person name="Beitel C."/>
            <person name="Tirone M."/>
            <person name="Mauro R."/>
            <person name="Lo Monaco A."/>
            <person name="Mauromicale G."/>
            <person name="Faccioli P."/>
            <person name="Cattivelli L."/>
            <person name="Rieseberg L."/>
            <person name="Michelmore R."/>
            <person name="Lanteri S."/>
        </authorList>
    </citation>
    <scope>NUCLEOTIDE SEQUENCE [LARGE SCALE GENOMIC DNA]</scope>
    <source>
        <strain evidence="1">2C</strain>
    </source>
</reference>
<sequence>MPRLNFLASPSIPIIREAPAAFAPSATYQNGDDLPLSSHGGEMTMREEGYRIQGGKCSTKVQVYIDLGDLDLEFSSKFKNFVALTVNH</sequence>
<dbReference type="Gramene" id="KVI12337">
    <property type="protein sequence ID" value="KVI12337"/>
    <property type="gene ID" value="Ccrd_009243"/>
</dbReference>
<evidence type="ECO:0000313" key="2">
    <source>
        <dbReference type="Proteomes" id="UP000243975"/>
    </source>
</evidence>
<name>A0A103YNL5_CYNCS</name>
<proteinExistence type="predicted"/>
<gene>
    <name evidence="1" type="ORF">Ccrd_009243</name>
</gene>
<evidence type="ECO:0000313" key="1">
    <source>
        <dbReference type="EMBL" id="KVI12337.1"/>
    </source>
</evidence>
<accession>A0A103YNL5</accession>
<dbReference type="Proteomes" id="UP000243975">
    <property type="component" value="Unassembled WGS sequence"/>
</dbReference>
<comment type="caution">
    <text evidence="1">The sequence shown here is derived from an EMBL/GenBank/DDBJ whole genome shotgun (WGS) entry which is preliminary data.</text>
</comment>
<dbReference type="AlphaFoldDB" id="A0A103YNL5"/>
<dbReference type="EMBL" id="LEKV01000006">
    <property type="protein sequence ID" value="KVI12337.1"/>
    <property type="molecule type" value="Genomic_DNA"/>
</dbReference>
<keyword evidence="2" id="KW-1185">Reference proteome</keyword>